<dbReference type="AlphaFoldDB" id="A0A928Z7V1"/>
<sequence length="320" mass="36531">MITRSVIPEQSNLFAPVVDAYGSRLVLVFGNESKNGECPFYRYQCHHCDIGAGEGMGFDGSSNQQRLEFFQDYYADLLVDARHLLIYNSGSTLNHAEMSRETFAAILNLVSGLKNCKLVSLDSREMYITPDNLDRLSHHLGISQRASIILGVESQNDEIRMGKLKKLMTKDAIENAFAIVGAYSEKIGIDFNIVFQPPEVVGDAAIAEAVETLEYGLHLSEKYRVSIDFNFHPYYPSRKSQGMFPKHPRANLTDAFQALMLMKERVEIRQSRAKLFIGWQDEGHDREQNQRAKELERYLEGFDRFNRTQEIIALQECSHF</sequence>
<keyword evidence="2" id="KW-1185">Reference proteome</keyword>
<reference evidence="1" key="1">
    <citation type="submission" date="2020-10" db="EMBL/GenBank/DDBJ databases">
        <authorList>
            <person name="Castelo-Branco R."/>
            <person name="Eusebio N."/>
            <person name="Adriana R."/>
            <person name="Vieira A."/>
            <person name="Brugerolle De Fraissinette N."/>
            <person name="Rezende De Castro R."/>
            <person name="Schneider M.P."/>
            <person name="Vasconcelos V."/>
            <person name="Leao P.N."/>
        </authorList>
    </citation>
    <scope>NUCLEOTIDE SEQUENCE</scope>
    <source>
        <strain evidence="1">LEGE 11467</strain>
    </source>
</reference>
<dbReference type="Proteomes" id="UP000621799">
    <property type="component" value="Unassembled WGS sequence"/>
</dbReference>
<evidence type="ECO:0000313" key="2">
    <source>
        <dbReference type="Proteomes" id="UP000621799"/>
    </source>
</evidence>
<name>A0A928Z7V1_9CYAN</name>
<dbReference type="EMBL" id="JADEXN010000053">
    <property type="protein sequence ID" value="MBE9040073.1"/>
    <property type="molecule type" value="Genomic_DNA"/>
</dbReference>
<evidence type="ECO:0000313" key="1">
    <source>
        <dbReference type="EMBL" id="MBE9040073.1"/>
    </source>
</evidence>
<proteinExistence type="predicted"/>
<gene>
    <name evidence="1" type="ORF">IQ235_04610</name>
</gene>
<accession>A0A928Z7V1</accession>
<dbReference type="RefSeq" id="WP_264320332.1">
    <property type="nucleotide sequence ID" value="NZ_JADEXN010000053.1"/>
</dbReference>
<organism evidence="1 2">
    <name type="scientific">Zarconia navalis LEGE 11467</name>
    <dbReference type="NCBI Taxonomy" id="1828826"/>
    <lineage>
        <taxon>Bacteria</taxon>
        <taxon>Bacillati</taxon>
        <taxon>Cyanobacteriota</taxon>
        <taxon>Cyanophyceae</taxon>
        <taxon>Oscillatoriophycideae</taxon>
        <taxon>Oscillatoriales</taxon>
        <taxon>Oscillatoriales incertae sedis</taxon>
        <taxon>Zarconia</taxon>
        <taxon>Zarconia navalis</taxon>
    </lineage>
</organism>
<comment type="caution">
    <text evidence="1">The sequence shown here is derived from an EMBL/GenBank/DDBJ whole genome shotgun (WGS) entry which is preliminary data.</text>
</comment>
<protein>
    <submittedName>
        <fullName evidence="1">Uncharacterized protein</fullName>
    </submittedName>
</protein>